<feature type="transmembrane region" description="Helical" evidence="5">
    <location>
        <begin position="415"/>
        <end position="434"/>
    </location>
</feature>
<dbReference type="InterPro" id="IPR010096">
    <property type="entry name" value="NADH-Q_OxRdtase_suN/2"/>
</dbReference>
<feature type="transmembrane region" description="Helical" evidence="5">
    <location>
        <begin position="281"/>
        <end position="302"/>
    </location>
</feature>
<comment type="subcellular location">
    <subcellularLocation>
        <location evidence="5">Cell membrane</location>
        <topology evidence="5">Multi-pass membrane protein</topology>
    </subcellularLocation>
    <subcellularLocation>
        <location evidence="1">Endomembrane system</location>
        <topology evidence="1">Multi-pass membrane protein</topology>
    </subcellularLocation>
    <subcellularLocation>
        <location evidence="6">Membrane</location>
        <topology evidence="6">Multi-pass membrane protein</topology>
    </subcellularLocation>
</comment>
<reference evidence="8" key="1">
    <citation type="submission" date="2020-02" db="EMBL/GenBank/DDBJ databases">
        <authorList>
            <person name="Meier V. D."/>
        </authorList>
    </citation>
    <scope>NUCLEOTIDE SEQUENCE</scope>
    <source>
        <strain evidence="8">AVDCRST_MAG67</strain>
    </source>
</reference>
<keyword evidence="5" id="KW-1003">Cell membrane</keyword>
<dbReference type="InterPro" id="IPR001750">
    <property type="entry name" value="ND/Mrp_TM"/>
</dbReference>
<dbReference type="EMBL" id="CADCVQ010000076">
    <property type="protein sequence ID" value="CAA9498899.1"/>
    <property type="molecule type" value="Genomic_DNA"/>
</dbReference>
<keyword evidence="5" id="KW-1278">Translocase</keyword>
<dbReference type="GO" id="GO:0050136">
    <property type="term" value="F:NADH dehydrogenase (quinone) (non-electrogenic) activity"/>
    <property type="evidence" value="ECO:0007669"/>
    <property type="project" value="UniProtKB-UniRule"/>
</dbReference>
<dbReference type="AlphaFoldDB" id="A0A6J4SNC9"/>
<comment type="subunit">
    <text evidence="5">NDH-1 is composed of 14 different subunits. Subunits NuoA, H, J, K, L, M, N constitute the membrane sector of the complex.</text>
</comment>
<keyword evidence="4 5" id="KW-0472">Membrane</keyword>
<keyword evidence="5" id="KW-0520">NAD</keyword>
<evidence type="ECO:0000313" key="8">
    <source>
        <dbReference type="EMBL" id="CAA9498899.1"/>
    </source>
</evidence>
<feature type="transmembrane region" description="Helical" evidence="5">
    <location>
        <begin position="309"/>
        <end position="331"/>
    </location>
</feature>
<feature type="transmembrane region" description="Helical" evidence="5">
    <location>
        <begin position="15"/>
        <end position="38"/>
    </location>
</feature>
<accession>A0A6J4SNC9</accession>
<keyword evidence="8" id="KW-0830">Ubiquinone</keyword>
<evidence type="ECO:0000259" key="7">
    <source>
        <dbReference type="Pfam" id="PF00361"/>
    </source>
</evidence>
<dbReference type="Pfam" id="PF00361">
    <property type="entry name" value="Proton_antipo_M"/>
    <property type="match status" value="1"/>
</dbReference>
<gene>
    <name evidence="5" type="primary">nuoN</name>
    <name evidence="8" type="ORF">AVDCRST_MAG67-1717</name>
</gene>
<dbReference type="GO" id="GO:0005886">
    <property type="term" value="C:plasma membrane"/>
    <property type="evidence" value="ECO:0007669"/>
    <property type="project" value="UniProtKB-SubCell"/>
</dbReference>
<evidence type="ECO:0000256" key="4">
    <source>
        <dbReference type="ARBA" id="ARBA00023136"/>
    </source>
</evidence>
<evidence type="ECO:0000256" key="6">
    <source>
        <dbReference type="RuleBase" id="RU000320"/>
    </source>
</evidence>
<feature type="transmembrane region" description="Helical" evidence="5">
    <location>
        <begin position="83"/>
        <end position="102"/>
    </location>
</feature>
<proteinExistence type="inferred from homology"/>
<comment type="function">
    <text evidence="5">NDH-1 shuttles electrons from NADH, via FMN and iron-sulfur (Fe-S) centers, to quinones in the respiratory chain. The immediate electron acceptor for the enzyme in this species is believed to be a menaquinone. Couples the redox reaction to proton translocation (for every two electrons transferred, four hydrogen ions are translocated across the cytoplasmic membrane), and thus conserves the redox energy in a proton gradient.</text>
</comment>
<name>A0A6J4SNC9_9ACTN</name>
<evidence type="ECO:0000256" key="2">
    <source>
        <dbReference type="ARBA" id="ARBA00022692"/>
    </source>
</evidence>
<sequence>MIAAAEKIAGPEIDWAGLSPLIAVFAGALVVLMLGLVVSRTARETFVPGLSIVTLLVAIGLSISQWGKRQDLVAGALRLDELTLVLTILFCIAGIATVLLSWRHLAPREAAHGEYHALLLTSIAGMIVLVAAQNLVSVFLGLELLSIPLYVLCATEMRRASSLESGLKYLVVGSLGSATLLYGMAFLYGATGATDFAQIASALGGDGDLVSDPLLLTGIALTLVGLAFKASVAPFHQWTPDVYEGAPTPITAFMAVATKAAAFGIMLRLLDVALIDAAIDWAPPLAVLAAITIIVGNVGALGQSSLKRLLAYSSVAQAGYMLAGVVVANRLGLQATVFYIAVYLVMNLAAFAVIVARERETPLGDDIASLNGIGATRPLLAWPMTISMLALAGFPATAGFVGKFYLIEASVDGDYTWLAVFIVVGSMISLAYYLKVIAAMWMTPSASEAGGAVAAPAPLPGGETPALAGGSDEATGLRAQGEVVAVAVVFGALTLILGIVPSPLFDVMRDVGAALGLL</sequence>
<feature type="transmembrane region" description="Helical" evidence="5">
    <location>
        <begin position="45"/>
        <end position="63"/>
    </location>
</feature>
<evidence type="ECO:0000256" key="1">
    <source>
        <dbReference type="ARBA" id="ARBA00004127"/>
    </source>
</evidence>
<feature type="transmembrane region" description="Helical" evidence="5">
    <location>
        <begin position="377"/>
        <end position="395"/>
    </location>
</feature>
<dbReference type="PANTHER" id="PTHR22773">
    <property type="entry name" value="NADH DEHYDROGENASE"/>
    <property type="match status" value="1"/>
</dbReference>
<protein>
    <recommendedName>
        <fullName evidence="5">NADH-quinone oxidoreductase subunit N</fullName>
        <ecNumber evidence="5">7.1.1.-</ecNumber>
    </recommendedName>
    <alternativeName>
        <fullName evidence="5">NADH dehydrogenase I subunit N</fullName>
    </alternativeName>
    <alternativeName>
        <fullName evidence="5">NDH-1 subunit N</fullName>
    </alternativeName>
</protein>
<feature type="transmembrane region" description="Helical" evidence="5">
    <location>
        <begin position="210"/>
        <end position="228"/>
    </location>
</feature>
<dbReference type="EC" id="7.1.1.-" evidence="5"/>
<feature type="transmembrane region" description="Helical" evidence="5">
    <location>
        <begin position="337"/>
        <end position="356"/>
    </location>
</feature>
<feature type="transmembrane region" description="Helical" evidence="5">
    <location>
        <begin position="249"/>
        <end position="269"/>
    </location>
</feature>
<dbReference type="GO" id="GO:0042773">
    <property type="term" value="P:ATP synthesis coupled electron transport"/>
    <property type="evidence" value="ECO:0007669"/>
    <property type="project" value="InterPro"/>
</dbReference>
<keyword evidence="3 5" id="KW-1133">Transmembrane helix</keyword>
<keyword evidence="5" id="KW-0874">Quinone</keyword>
<dbReference type="NCBIfam" id="TIGR01770">
    <property type="entry name" value="NDH_I_N"/>
    <property type="match status" value="1"/>
</dbReference>
<keyword evidence="2 5" id="KW-0812">Transmembrane</keyword>
<feature type="transmembrane region" description="Helical" evidence="5">
    <location>
        <begin position="169"/>
        <end position="190"/>
    </location>
</feature>
<keyword evidence="8" id="KW-0560">Oxidoreductase</keyword>
<organism evidence="8">
    <name type="scientific">uncultured Solirubrobacteraceae bacterium</name>
    <dbReference type="NCBI Taxonomy" id="1162706"/>
    <lineage>
        <taxon>Bacteria</taxon>
        <taxon>Bacillati</taxon>
        <taxon>Actinomycetota</taxon>
        <taxon>Thermoleophilia</taxon>
        <taxon>Solirubrobacterales</taxon>
        <taxon>Solirubrobacteraceae</taxon>
        <taxon>environmental samples</taxon>
    </lineage>
</organism>
<feature type="domain" description="NADH:quinone oxidoreductase/Mrp antiporter transmembrane" evidence="7">
    <location>
        <begin position="132"/>
        <end position="429"/>
    </location>
</feature>
<feature type="transmembrane region" description="Helical" evidence="5">
    <location>
        <begin position="138"/>
        <end position="157"/>
    </location>
</feature>
<evidence type="ECO:0000256" key="5">
    <source>
        <dbReference type="HAMAP-Rule" id="MF_00445"/>
    </source>
</evidence>
<dbReference type="GO" id="GO:0012505">
    <property type="term" value="C:endomembrane system"/>
    <property type="evidence" value="ECO:0007669"/>
    <property type="project" value="UniProtKB-SubCell"/>
</dbReference>
<dbReference type="HAMAP" id="MF_00445">
    <property type="entry name" value="NDH1_NuoN_1"/>
    <property type="match status" value="1"/>
</dbReference>
<keyword evidence="5" id="KW-0813">Transport</keyword>
<evidence type="ECO:0000256" key="3">
    <source>
        <dbReference type="ARBA" id="ARBA00022989"/>
    </source>
</evidence>
<feature type="transmembrane region" description="Helical" evidence="5">
    <location>
        <begin position="114"/>
        <end position="132"/>
    </location>
</feature>
<comment type="similarity">
    <text evidence="5">Belongs to the complex I subunit 2 family.</text>
</comment>
<dbReference type="GO" id="GO:0008137">
    <property type="term" value="F:NADH dehydrogenase (ubiquinone) activity"/>
    <property type="evidence" value="ECO:0007669"/>
    <property type="project" value="InterPro"/>
</dbReference>
<feature type="transmembrane region" description="Helical" evidence="5">
    <location>
        <begin position="483"/>
        <end position="500"/>
    </location>
</feature>
<dbReference type="GO" id="GO:0048038">
    <property type="term" value="F:quinone binding"/>
    <property type="evidence" value="ECO:0007669"/>
    <property type="project" value="UniProtKB-KW"/>
</dbReference>
<comment type="catalytic activity">
    <reaction evidence="5">
        <text>a quinone + NADH + 5 H(+)(in) = a quinol + NAD(+) + 4 H(+)(out)</text>
        <dbReference type="Rhea" id="RHEA:57888"/>
        <dbReference type="ChEBI" id="CHEBI:15378"/>
        <dbReference type="ChEBI" id="CHEBI:24646"/>
        <dbReference type="ChEBI" id="CHEBI:57540"/>
        <dbReference type="ChEBI" id="CHEBI:57945"/>
        <dbReference type="ChEBI" id="CHEBI:132124"/>
    </reaction>
</comment>